<comment type="catalytic activity">
    <reaction evidence="1 9">
        <text>N-(5-phospho-beta-D-ribosyl)anthranilate = 1-(2-carboxyphenylamino)-1-deoxy-D-ribulose 5-phosphate</text>
        <dbReference type="Rhea" id="RHEA:21540"/>
        <dbReference type="ChEBI" id="CHEBI:18277"/>
        <dbReference type="ChEBI" id="CHEBI:58613"/>
        <dbReference type="EC" id="5.3.1.24"/>
    </reaction>
</comment>
<comment type="pathway">
    <text evidence="2 9">Amino-acid biosynthesis; L-tryptophan biosynthesis; L-tryptophan from chorismate: step 3/5.</text>
</comment>
<dbReference type="InterPro" id="IPR001240">
    <property type="entry name" value="PRAI_dom"/>
</dbReference>
<dbReference type="EC" id="5.3.1.24" evidence="3 9"/>
<dbReference type="SUPFAM" id="SSF51366">
    <property type="entry name" value="Ribulose-phoshate binding barrel"/>
    <property type="match status" value="1"/>
</dbReference>
<dbReference type="UniPathway" id="UPA00035">
    <property type="reaction ID" value="UER00042"/>
</dbReference>
<keyword evidence="7 9" id="KW-0057">Aromatic amino acid biosynthesis</keyword>
<evidence type="ECO:0000256" key="7">
    <source>
        <dbReference type="ARBA" id="ARBA00023141"/>
    </source>
</evidence>
<dbReference type="InterPro" id="IPR013785">
    <property type="entry name" value="Aldolase_TIM"/>
</dbReference>
<dbReference type="Gene3D" id="3.20.20.70">
    <property type="entry name" value="Aldolase class I"/>
    <property type="match status" value="1"/>
</dbReference>
<dbReference type="GO" id="GO:0004640">
    <property type="term" value="F:phosphoribosylanthranilate isomerase activity"/>
    <property type="evidence" value="ECO:0007669"/>
    <property type="project" value="UniProtKB-UniRule"/>
</dbReference>
<gene>
    <name evidence="9" type="primary">trpF</name>
    <name evidence="11" type="ORF">COW36_22080</name>
</gene>
<dbReference type="InterPro" id="IPR011060">
    <property type="entry name" value="RibuloseP-bd_barrel"/>
</dbReference>
<evidence type="ECO:0000256" key="9">
    <source>
        <dbReference type="HAMAP-Rule" id="MF_00135"/>
    </source>
</evidence>
<dbReference type="CDD" id="cd00405">
    <property type="entry name" value="PRAI"/>
    <property type="match status" value="1"/>
</dbReference>
<evidence type="ECO:0000256" key="3">
    <source>
        <dbReference type="ARBA" id="ARBA00012572"/>
    </source>
</evidence>
<dbReference type="EMBL" id="PFFQ01000061">
    <property type="protein sequence ID" value="PIW14307.1"/>
    <property type="molecule type" value="Genomic_DNA"/>
</dbReference>
<dbReference type="Proteomes" id="UP000231019">
    <property type="component" value="Unassembled WGS sequence"/>
</dbReference>
<proteinExistence type="inferred from homology"/>
<dbReference type="Pfam" id="PF00697">
    <property type="entry name" value="PRAI"/>
    <property type="match status" value="1"/>
</dbReference>
<evidence type="ECO:0000256" key="1">
    <source>
        <dbReference type="ARBA" id="ARBA00001164"/>
    </source>
</evidence>
<evidence type="ECO:0000259" key="10">
    <source>
        <dbReference type="Pfam" id="PF00697"/>
    </source>
</evidence>
<dbReference type="InterPro" id="IPR044643">
    <property type="entry name" value="TrpF_fam"/>
</dbReference>
<reference evidence="11 12" key="1">
    <citation type="submission" date="2017-09" db="EMBL/GenBank/DDBJ databases">
        <title>Depth-based differentiation of microbial function through sediment-hosted aquifers and enrichment of novel symbionts in the deep terrestrial subsurface.</title>
        <authorList>
            <person name="Probst A.J."/>
            <person name="Ladd B."/>
            <person name="Jarett J.K."/>
            <person name="Geller-Mcgrath D.E."/>
            <person name="Sieber C.M."/>
            <person name="Emerson J.B."/>
            <person name="Anantharaman K."/>
            <person name="Thomas B.C."/>
            <person name="Malmstrom R."/>
            <person name="Stieglmeier M."/>
            <person name="Klingl A."/>
            <person name="Woyke T."/>
            <person name="Ryan C.M."/>
            <person name="Banfield J.F."/>
        </authorList>
    </citation>
    <scope>NUCLEOTIDE SEQUENCE [LARGE SCALE GENOMIC DNA]</scope>
    <source>
        <strain evidence="11">CG17_big_fil_post_rev_8_21_14_2_50_48_46</strain>
    </source>
</reference>
<dbReference type="HAMAP" id="MF_00135">
    <property type="entry name" value="PRAI"/>
    <property type="match status" value="1"/>
</dbReference>
<evidence type="ECO:0000313" key="12">
    <source>
        <dbReference type="Proteomes" id="UP000231019"/>
    </source>
</evidence>
<name>A0A2M7FYA4_9BACT</name>
<keyword evidence="8 9" id="KW-0413">Isomerase</keyword>
<evidence type="ECO:0000256" key="2">
    <source>
        <dbReference type="ARBA" id="ARBA00004664"/>
    </source>
</evidence>
<evidence type="ECO:0000313" key="11">
    <source>
        <dbReference type="EMBL" id="PIW14307.1"/>
    </source>
</evidence>
<evidence type="ECO:0000256" key="4">
    <source>
        <dbReference type="ARBA" id="ARBA00022272"/>
    </source>
</evidence>
<comment type="caution">
    <text evidence="11">The sequence shown here is derived from an EMBL/GenBank/DDBJ whole genome shotgun (WGS) entry which is preliminary data.</text>
</comment>
<feature type="domain" description="N-(5'phosphoribosyl) anthranilate isomerase (PRAI)" evidence="10">
    <location>
        <begin position="7"/>
        <end position="203"/>
    </location>
</feature>
<evidence type="ECO:0000256" key="8">
    <source>
        <dbReference type="ARBA" id="ARBA00023235"/>
    </source>
</evidence>
<evidence type="ECO:0000256" key="6">
    <source>
        <dbReference type="ARBA" id="ARBA00022822"/>
    </source>
</evidence>
<evidence type="ECO:0000256" key="5">
    <source>
        <dbReference type="ARBA" id="ARBA00022605"/>
    </source>
</evidence>
<dbReference type="PANTHER" id="PTHR42894">
    <property type="entry name" value="N-(5'-PHOSPHORIBOSYL)ANTHRANILATE ISOMERASE"/>
    <property type="match status" value="1"/>
</dbReference>
<dbReference type="GO" id="GO:0000162">
    <property type="term" value="P:L-tryptophan biosynthetic process"/>
    <property type="evidence" value="ECO:0007669"/>
    <property type="project" value="UniProtKB-UniRule"/>
</dbReference>
<sequence>MLEKIRVKICGLTRLEDAQEAAELGAFALGFVFYPPSPRAIAPEAAASIISALPTAPWKVGVFVNQDFETLARTASNTGLSHLQLHGHESPELCEKLQAEGFQIIKALRPRSEADWAPWLDFPFLLLLDTAIPGVWGGSGQTGDWDLAAQIARQRPILLAGGLTPENSLAAQATVQPWALDLSSGVEARPGEKDPAKLQALFQTLNTSVFASERNPSP</sequence>
<keyword evidence="6 9" id="KW-0822">Tryptophan biosynthesis</keyword>
<dbReference type="PANTHER" id="PTHR42894:SF1">
    <property type="entry name" value="N-(5'-PHOSPHORIBOSYL)ANTHRANILATE ISOMERASE"/>
    <property type="match status" value="1"/>
</dbReference>
<protein>
    <recommendedName>
        <fullName evidence="4 9">N-(5'-phosphoribosyl)anthranilate isomerase</fullName>
        <shortName evidence="9">PRAI</shortName>
        <ecNumber evidence="3 9">5.3.1.24</ecNumber>
    </recommendedName>
</protein>
<comment type="similarity">
    <text evidence="9">Belongs to the TrpF family.</text>
</comment>
<dbReference type="NCBIfam" id="NF002298">
    <property type="entry name" value="PRK01222.1-4"/>
    <property type="match status" value="1"/>
</dbReference>
<dbReference type="AlphaFoldDB" id="A0A2M7FYA4"/>
<accession>A0A2M7FYA4</accession>
<organism evidence="11 12">
    <name type="scientific">bacterium (Candidatus Blackallbacteria) CG17_big_fil_post_rev_8_21_14_2_50_48_46</name>
    <dbReference type="NCBI Taxonomy" id="2014261"/>
    <lineage>
        <taxon>Bacteria</taxon>
        <taxon>Candidatus Blackallbacteria</taxon>
    </lineage>
</organism>
<keyword evidence="5 9" id="KW-0028">Amino-acid biosynthesis</keyword>